<proteinExistence type="predicted"/>
<gene>
    <name evidence="1" type="ORF">EGI31_10980</name>
</gene>
<dbReference type="AlphaFoldDB" id="A0AAE3KWU5"/>
<protein>
    <submittedName>
        <fullName evidence="1">Uncharacterized protein</fullName>
    </submittedName>
</protein>
<name>A0AAE3KWU5_9BACT</name>
<organism evidence="1 2">
    <name type="scientific">Lacihabitans soyangensis</name>
    <dbReference type="NCBI Taxonomy" id="869394"/>
    <lineage>
        <taxon>Bacteria</taxon>
        <taxon>Pseudomonadati</taxon>
        <taxon>Bacteroidota</taxon>
        <taxon>Cytophagia</taxon>
        <taxon>Cytophagales</taxon>
        <taxon>Leadbetterellaceae</taxon>
        <taxon>Lacihabitans</taxon>
    </lineage>
</organism>
<keyword evidence="2" id="KW-1185">Reference proteome</keyword>
<reference evidence="1 2" key="1">
    <citation type="submission" date="2018-11" db="EMBL/GenBank/DDBJ databases">
        <title>Novel bacteria species description.</title>
        <authorList>
            <person name="Han J.-H."/>
        </authorList>
    </citation>
    <scope>NUCLEOTIDE SEQUENCE [LARGE SCALE GENOMIC DNA]</scope>
    <source>
        <strain evidence="1 2">KCTC23259</strain>
    </source>
</reference>
<evidence type="ECO:0000313" key="2">
    <source>
        <dbReference type="Proteomes" id="UP001204144"/>
    </source>
</evidence>
<comment type="caution">
    <text evidence="1">The sequence shown here is derived from an EMBL/GenBank/DDBJ whole genome shotgun (WGS) entry which is preliminary data.</text>
</comment>
<dbReference type="EMBL" id="RJUF01000029">
    <property type="protein sequence ID" value="MCP9763480.1"/>
    <property type="molecule type" value="Genomic_DNA"/>
</dbReference>
<dbReference type="Proteomes" id="UP001204144">
    <property type="component" value="Unassembled WGS sequence"/>
</dbReference>
<accession>A0AAE3KWU5</accession>
<sequence>MKNVIYALFFLAFLSSCQKKNHPVITMPTEKYRLLNTSSEDLAELKKQWGKSKIELEIDFKTGDFKGFYKKTAFSGQYDIQKVTSGLVKGFNYKVELAYLTKDGSENAKLDEFVEKLAKCERIFVTPDKLIDSQFVTAEFKSAEEGDKLMFVLMK</sequence>
<dbReference type="PROSITE" id="PS51257">
    <property type="entry name" value="PROKAR_LIPOPROTEIN"/>
    <property type="match status" value="1"/>
</dbReference>
<dbReference type="RefSeq" id="WP_255037261.1">
    <property type="nucleotide sequence ID" value="NZ_RJUF01000029.1"/>
</dbReference>
<evidence type="ECO:0000313" key="1">
    <source>
        <dbReference type="EMBL" id="MCP9763480.1"/>
    </source>
</evidence>